<dbReference type="SUPFAM" id="SSF109604">
    <property type="entry name" value="HD-domain/PDEase-like"/>
    <property type="match status" value="1"/>
</dbReference>
<keyword evidence="1" id="KW-0175">Coiled coil</keyword>
<dbReference type="Pfam" id="PF08668">
    <property type="entry name" value="HDOD"/>
    <property type="match status" value="1"/>
</dbReference>
<dbReference type="EMBL" id="FOUU01000001">
    <property type="protein sequence ID" value="SFM49630.1"/>
    <property type="molecule type" value="Genomic_DNA"/>
</dbReference>
<dbReference type="Gene3D" id="1.10.3210.10">
    <property type="entry name" value="Hypothetical protein af1432"/>
    <property type="match status" value="1"/>
</dbReference>
<dbReference type="Gene3D" id="3.30.450.40">
    <property type="match status" value="1"/>
</dbReference>
<name>A0A1I4RCD9_9BACT</name>
<evidence type="ECO:0000313" key="4">
    <source>
        <dbReference type="Proteomes" id="UP000199611"/>
    </source>
</evidence>
<feature type="coiled-coil region" evidence="1">
    <location>
        <begin position="259"/>
        <end position="286"/>
    </location>
</feature>
<gene>
    <name evidence="3" type="ORF">SAMN05660836_00528</name>
</gene>
<organism evidence="3 4">
    <name type="scientific">Thermodesulforhabdus norvegica</name>
    <dbReference type="NCBI Taxonomy" id="39841"/>
    <lineage>
        <taxon>Bacteria</taxon>
        <taxon>Pseudomonadati</taxon>
        <taxon>Thermodesulfobacteriota</taxon>
        <taxon>Syntrophobacteria</taxon>
        <taxon>Syntrophobacterales</taxon>
        <taxon>Thermodesulforhabdaceae</taxon>
        <taxon>Thermodesulforhabdus</taxon>
    </lineage>
</organism>
<sequence>MTAENAFVSTKEIRETFSRIIGRITEEGFPLLRRTVAIVKNVQYDREASIKALAADIMADPGMSARILRIANSPLLNPGIYRIRTITRALVMLGLKNVVSLALSAAVLEDVMTREQAAVVFPRLVRALKRAVHAKQIAALSGDDLSEEAFIAGLLYDLGNLVFDAFVPLELQNRIRDIALRDDIPIETVRRRLLGFDAREVTFQLNKSWKLSPLLNDVLTPGKESRRTRYITTAEKIVEFLDKHNIDTPEGAEFLKKVASELGISAKSLEEAIKAAENLSETFEKEYSKHILPPEEVEHPEGKVKEPEFAEDLVKSEETAPDKALSTEDGRLRELMGIVQDIVAMMYRGFTDPHVLFSLVMEAIFSGLDMDVVLFGLLTAEKNAFRIRYSLVRKGLDIKLPDLVNLKNKEKNLFYHLLFQDSAVWVYEKGDPQLLARANSPPASSFVAVPCMLMPIRPKNTTIGFIYADMRNKPEKMNDEVFSMFTMFGQFATLGLSFLVSQDRVEK</sequence>
<dbReference type="STRING" id="39841.SAMN05660836_00528"/>
<feature type="domain" description="HDOD" evidence="2">
    <location>
        <begin position="29"/>
        <end position="225"/>
    </location>
</feature>
<dbReference type="RefSeq" id="WP_093393254.1">
    <property type="nucleotide sequence ID" value="NZ_FOUU01000001.1"/>
</dbReference>
<dbReference type="AlphaFoldDB" id="A0A1I4RCD9"/>
<dbReference type="PANTHER" id="PTHR33525">
    <property type="match status" value="1"/>
</dbReference>
<evidence type="ECO:0000259" key="2">
    <source>
        <dbReference type="PROSITE" id="PS51833"/>
    </source>
</evidence>
<protein>
    <submittedName>
        <fullName evidence="3">HD-like signal output (HDOD) domain, no enzymatic activity</fullName>
    </submittedName>
</protein>
<evidence type="ECO:0000256" key="1">
    <source>
        <dbReference type="SAM" id="Coils"/>
    </source>
</evidence>
<dbReference type="PANTHER" id="PTHR33525:SF3">
    <property type="entry name" value="RIBONUCLEASE Y"/>
    <property type="match status" value="1"/>
</dbReference>
<dbReference type="InterPro" id="IPR052340">
    <property type="entry name" value="RNase_Y/CdgJ"/>
</dbReference>
<dbReference type="InterPro" id="IPR029016">
    <property type="entry name" value="GAF-like_dom_sf"/>
</dbReference>
<proteinExistence type="predicted"/>
<dbReference type="PROSITE" id="PS51833">
    <property type="entry name" value="HDOD"/>
    <property type="match status" value="1"/>
</dbReference>
<reference evidence="3 4" key="1">
    <citation type="submission" date="2016-10" db="EMBL/GenBank/DDBJ databases">
        <authorList>
            <person name="de Groot N.N."/>
        </authorList>
    </citation>
    <scope>NUCLEOTIDE SEQUENCE [LARGE SCALE GENOMIC DNA]</scope>
    <source>
        <strain evidence="3 4">DSM 9990</strain>
    </source>
</reference>
<dbReference type="InterPro" id="IPR013976">
    <property type="entry name" value="HDOD"/>
</dbReference>
<dbReference type="OrthoDB" id="9773799at2"/>
<accession>A0A1I4RCD9</accession>
<dbReference type="Proteomes" id="UP000199611">
    <property type="component" value="Unassembled WGS sequence"/>
</dbReference>
<dbReference type="SUPFAM" id="SSF55781">
    <property type="entry name" value="GAF domain-like"/>
    <property type="match status" value="1"/>
</dbReference>
<keyword evidence="4" id="KW-1185">Reference proteome</keyword>
<evidence type="ECO:0000313" key="3">
    <source>
        <dbReference type="EMBL" id="SFM49630.1"/>
    </source>
</evidence>